<keyword evidence="7" id="KW-1185">Reference proteome</keyword>
<evidence type="ECO:0000313" key="6">
    <source>
        <dbReference type="EMBL" id="SAI71213.1"/>
    </source>
</evidence>
<dbReference type="InterPro" id="IPR018060">
    <property type="entry name" value="HTH_AraC"/>
</dbReference>
<dbReference type="Pfam" id="PF02311">
    <property type="entry name" value="AraC_binding"/>
    <property type="match status" value="1"/>
</dbReference>
<dbReference type="Proteomes" id="UP000076825">
    <property type="component" value="Chromosome 1"/>
</dbReference>
<dbReference type="SUPFAM" id="SSF51215">
    <property type="entry name" value="Regulatory protein AraC"/>
    <property type="match status" value="1"/>
</dbReference>
<dbReference type="KEGG" id="btrm:SAMEA390648702672"/>
<dbReference type="PATRIC" id="fig|123899.6.peg.2660"/>
<dbReference type="PANTHER" id="PTHR46796:SF2">
    <property type="entry name" value="TRANSCRIPTIONAL REGULATORY PROTEIN"/>
    <property type="match status" value="1"/>
</dbReference>
<dbReference type="OrthoDB" id="9809338at2"/>
<reference evidence="6 7" key="1">
    <citation type="submission" date="2016-04" db="EMBL/GenBank/DDBJ databases">
        <authorList>
            <consortium name="Pathogen Informatics"/>
        </authorList>
    </citation>
    <scope>NUCLEOTIDE SEQUENCE [LARGE SCALE GENOMIC DNA]</scope>
    <source>
        <strain evidence="6 7">H044680328</strain>
    </source>
</reference>
<dbReference type="SMART" id="SM00342">
    <property type="entry name" value="HTH_ARAC"/>
    <property type="match status" value="1"/>
</dbReference>
<dbReference type="SUPFAM" id="SSF46689">
    <property type="entry name" value="Homeodomain-like"/>
    <property type="match status" value="2"/>
</dbReference>
<evidence type="ECO:0000256" key="4">
    <source>
        <dbReference type="ARBA" id="ARBA00023163"/>
    </source>
</evidence>
<gene>
    <name evidence="6" type="primary">araC</name>
    <name evidence="6" type="ORF">SAMEA3906487_02672</name>
</gene>
<dbReference type="GO" id="GO:0043565">
    <property type="term" value="F:sequence-specific DNA binding"/>
    <property type="evidence" value="ECO:0007669"/>
    <property type="project" value="InterPro"/>
</dbReference>
<dbReference type="Pfam" id="PF12833">
    <property type="entry name" value="HTH_18"/>
    <property type="match status" value="1"/>
</dbReference>
<organism evidence="6 7">
    <name type="scientific">Bordetella trematum</name>
    <dbReference type="NCBI Taxonomy" id="123899"/>
    <lineage>
        <taxon>Bacteria</taxon>
        <taxon>Pseudomonadati</taxon>
        <taxon>Pseudomonadota</taxon>
        <taxon>Betaproteobacteria</taxon>
        <taxon>Burkholderiales</taxon>
        <taxon>Alcaligenaceae</taxon>
        <taxon>Bordetella</taxon>
    </lineage>
</organism>
<keyword evidence="4" id="KW-0804">Transcription</keyword>
<dbReference type="GO" id="GO:0003700">
    <property type="term" value="F:DNA-binding transcription factor activity"/>
    <property type="evidence" value="ECO:0007669"/>
    <property type="project" value="InterPro"/>
</dbReference>
<dbReference type="InterPro" id="IPR050204">
    <property type="entry name" value="AraC_XylS_family_regulators"/>
</dbReference>
<evidence type="ECO:0000259" key="5">
    <source>
        <dbReference type="PROSITE" id="PS01124"/>
    </source>
</evidence>
<keyword evidence="2" id="KW-0238">DNA-binding</keyword>
<name>A0A157RSH4_9BORD</name>
<keyword evidence="1" id="KW-0805">Transcription regulation</keyword>
<evidence type="ECO:0000256" key="2">
    <source>
        <dbReference type="ARBA" id="ARBA00023125"/>
    </source>
</evidence>
<dbReference type="PROSITE" id="PS01124">
    <property type="entry name" value="HTH_ARAC_FAMILY_2"/>
    <property type="match status" value="1"/>
</dbReference>
<dbReference type="EMBL" id="LT546645">
    <property type="protein sequence ID" value="SAI71213.1"/>
    <property type="molecule type" value="Genomic_DNA"/>
</dbReference>
<dbReference type="AlphaFoldDB" id="A0A157RSH4"/>
<feature type="domain" description="HTH araC/xylS-type" evidence="5">
    <location>
        <begin position="161"/>
        <end position="257"/>
    </location>
</feature>
<dbReference type="InterPro" id="IPR037923">
    <property type="entry name" value="HTH-like"/>
</dbReference>
<dbReference type="InterPro" id="IPR018062">
    <property type="entry name" value="HTH_AraC-typ_CS"/>
</dbReference>
<evidence type="ECO:0000256" key="3">
    <source>
        <dbReference type="ARBA" id="ARBA00023159"/>
    </source>
</evidence>
<protein>
    <submittedName>
        <fullName evidence="6">AraC family transcriptional regulator</fullName>
    </submittedName>
</protein>
<dbReference type="RefSeq" id="WP_025517748.1">
    <property type="nucleotide sequence ID" value="NZ_CP016340.1"/>
</dbReference>
<dbReference type="PRINTS" id="PR00032">
    <property type="entry name" value="HTHARAC"/>
</dbReference>
<dbReference type="Gene3D" id="1.10.10.60">
    <property type="entry name" value="Homeodomain-like"/>
    <property type="match status" value="2"/>
</dbReference>
<evidence type="ECO:0000256" key="1">
    <source>
        <dbReference type="ARBA" id="ARBA00023015"/>
    </source>
</evidence>
<accession>A0A157RSH4</accession>
<dbReference type="STRING" id="123899.SAMEA3906487_02672"/>
<dbReference type="InterPro" id="IPR020449">
    <property type="entry name" value="Tscrpt_reg_AraC-type_HTH"/>
</dbReference>
<dbReference type="eggNOG" id="COG2207">
    <property type="taxonomic scope" value="Bacteria"/>
</dbReference>
<proteinExistence type="predicted"/>
<dbReference type="PANTHER" id="PTHR46796">
    <property type="entry name" value="HTH-TYPE TRANSCRIPTIONAL ACTIVATOR RHAS-RELATED"/>
    <property type="match status" value="1"/>
</dbReference>
<dbReference type="PROSITE" id="PS00041">
    <property type="entry name" value="HTH_ARAC_FAMILY_1"/>
    <property type="match status" value="1"/>
</dbReference>
<dbReference type="GeneID" id="56590073"/>
<keyword evidence="3" id="KW-0010">Activator</keyword>
<evidence type="ECO:0000313" key="7">
    <source>
        <dbReference type="Proteomes" id="UP000076825"/>
    </source>
</evidence>
<dbReference type="InterPro" id="IPR003313">
    <property type="entry name" value="AraC-bd"/>
</dbReference>
<sequence>MPGLARFWRDAALPFAESRRAIDSRACYRPHSHATLSIGAVDAGRSRFSGAGSQDQWLAPGCLVIVAAGQVHACNPPPGQPWSYQMLHLEAAWAQRHGWRAQGARILNDPASYRYFCRVNRLLFSDAAPTRKTDALIVLLARLADAPAHELPGPPDSATLDPLLSALRAQAGDSPTLPDLAALGGMSQFQLIRAFRRLTGLPPHAWMLDQRVIVAREWLRAGQPLAEIAQNLGFADQSHFQRVFKAHTAVTPGQYRA</sequence>
<dbReference type="InterPro" id="IPR009057">
    <property type="entry name" value="Homeodomain-like_sf"/>
</dbReference>